<dbReference type="RefSeq" id="WP_315653179.1">
    <property type="nucleotide sequence ID" value="NZ_JAVXZY010000014.1"/>
</dbReference>
<dbReference type="SUPFAM" id="SSF55729">
    <property type="entry name" value="Acyl-CoA N-acyltransferases (Nat)"/>
    <property type="match status" value="1"/>
</dbReference>
<dbReference type="EC" id="2.3.1.82" evidence="2 9"/>
<evidence type="ECO:0000256" key="8">
    <source>
        <dbReference type="ARBA" id="ARBA00048923"/>
    </source>
</evidence>
<evidence type="ECO:0000256" key="5">
    <source>
        <dbReference type="ARBA" id="ARBA00023251"/>
    </source>
</evidence>
<dbReference type="Gene3D" id="3.40.630.30">
    <property type="match status" value="1"/>
</dbReference>
<accession>A0ABU3PIB5</accession>
<feature type="domain" description="N-acetyltransferase" evidence="10">
    <location>
        <begin position="2"/>
        <end position="151"/>
    </location>
</feature>
<dbReference type="PANTHER" id="PTHR43877">
    <property type="entry name" value="AMINOALKYLPHOSPHONATE N-ACETYLTRANSFERASE-RELATED-RELATED"/>
    <property type="match status" value="1"/>
</dbReference>
<dbReference type="Proteomes" id="UP001246372">
    <property type="component" value="Unassembled WGS sequence"/>
</dbReference>
<keyword evidence="6 9" id="KW-0012">Acyltransferase</keyword>
<dbReference type="Pfam" id="PF00583">
    <property type="entry name" value="Acetyltransf_1"/>
    <property type="match status" value="1"/>
</dbReference>
<gene>
    <name evidence="11" type="ORF">RQP53_23580</name>
</gene>
<organism evidence="11 12">
    <name type="scientific">Roseateles aquae</name>
    <dbReference type="NCBI Taxonomy" id="3077235"/>
    <lineage>
        <taxon>Bacteria</taxon>
        <taxon>Pseudomonadati</taxon>
        <taxon>Pseudomonadota</taxon>
        <taxon>Betaproteobacteria</taxon>
        <taxon>Burkholderiales</taxon>
        <taxon>Sphaerotilaceae</taxon>
        <taxon>Roseateles</taxon>
    </lineage>
</organism>
<dbReference type="PANTHER" id="PTHR43877:SF1">
    <property type="entry name" value="ACETYLTRANSFERASE"/>
    <property type="match status" value="1"/>
</dbReference>
<reference evidence="11" key="1">
    <citation type="submission" date="2023-09" db="EMBL/GenBank/DDBJ databases">
        <title>Paucibacter sp. APW11 Genome sequencing and assembly.</title>
        <authorList>
            <person name="Kim I."/>
        </authorList>
    </citation>
    <scope>NUCLEOTIDE SEQUENCE</scope>
    <source>
        <strain evidence="11">APW11</strain>
    </source>
</reference>
<evidence type="ECO:0000256" key="1">
    <source>
        <dbReference type="ARBA" id="ARBA00011738"/>
    </source>
</evidence>
<keyword evidence="4 9" id="KW-0808">Transferase</keyword>
<evidence type="ECO:0000256" key="9">
    <source>
        <dbReference type="PIRNR" id="PIRNR000452"/>
    </source>
</evidence>
<evidence type="ECO:0000313" key="12">
    <source>
        <dbReference type="Proteomes" id="UP001246372"/>
    </source>
</evidence>
<evidence type="ECO:0000256" key="7">
    <source>
        <dbReference type="ARBA" id="ARBA00029660"/>
    </source>
</evidence>
<evidence type="ECO:0000256" key="4">
    <source>
        <dbReference type="ARBA" id="ARBA00022679"/>
    </source>
</evidence>
<evidence type="ECO:0000256" key="2">
    <source>
        <dbReference type="ARBA" id="ARBA00012888"/>
    </source>
</evidence>
<evidence type="ECO:0000256" key="6">
    <source>
        <dbReference type="ARBA" id="ARBA00023315"/>
    </source>
</evidence>
<comment type="subunit">
    <text evidence="1 9">Homodimer.</text>
</comment>
<dbReference type="EMBL" id="JAVXZY010000014">
    <property type="protein sequence ID" value="MDT9002282.1"/>
    <property type="molecule type" value="Genomic_DNA"/>
</dbReference>
<proteinExistence type="predicted"/>
<dbReference type="InterPro" id="IPR016181">
    <property type="entry name" value="Acyl_CoA_acyltransferase"/>
</dbReference>
<evidence type="ECO:0000259" key="10">
    <source>
        <dbReference type="PROSITE" id="PS51186"/>
    </source>
</evidence>
<keyword evidence="5 9" id="KW-0046">Antibiotic resistance</keyword>
<dbReference type="InterPro" id="IPR050832">
    <property type="entry name" value="Bact_Acetyltransf"/>
</dbReference>
<evidence type="ECO:0000313" key="11">
    <source>
        <dbReference type="EMBL" id="MDT9002282.1"/>
    </source>
</evidence>
<keyword evidence="12" id="KW-1185">Reference proteome</keyword>
<comment type="caution">
    <text evidence="11">The sequence shown here is derived from an EMBL/GenBank/DDBJ whole genome shotgun (WGS) entry which is preliminary data.</text>
</comment>
<dbReference type="InterPro" id="IPR024170">
    <property type="entry name" value="Aminoglycoside_N6-AcTrfrase"/>
</dbReference>
<dbReference type="PIRSF" id="PIRSF000452">
    <property type="entry name" value="6-N-acetyltransf"/>
    <property type="match status" value="1"/>
</dbReference>
<dbReference type="CDD" id="cd04301">
    <property type="entry name" value="NAT_SF"/>
    <property type="match status" value="1"/>
</dbReference>
<dbReference type="PROSITE" id="PS51186">
    <property type="entry name" value="GNAT"/>
    <property type="match status" value="1"/>
</dbReference>
<comment type="catalytic activity">
    <reaction evidence="8 9">
        <text>kanamycin B + acetyl-CoA = N(6')-acetylkanamycin B + CoA + H(+)</text>
        <dbReference type="Rhea" id="RHEA:16449"/>
        <dbReference type="ChEBI" id="CHEBI:15378"/>
        <dbReference type="ChEBI" id="CHEBI:57287"/>
        <dbReference type="ChEBI" id="CHEBI:57288"/>
        <dbReference type="ChEBI" id="CHEBI:58390"/>
        <dbReference type="ChEBI" id="CHEBI:58549"/>
        <dbReference type="EC" id="2.3.1.82"/>
    </reaction>
</comment>
<comment type="function">
    <text evidence="9">Catalyzes the transfer of an acetyl group from acetyl-CoA to the 6'-amino group of aminoglycoside molecules conferring resistance to antibiotics containing the purpurosamine ring.</text>
</comment>
<sequence length="151" mass="16532">MPTIRPCTANDRAAWLELRQALWPEAHADEHGDEIAGLLNEPARFGQFLALDDQERALGLIEASIRHDYVNGTDGSPVAFAEGMYVRPDHRQQGVATALMRAVEAWALEHGCSELASDAALGNRLSHAVHAGLGFEETERVVFFRKALKGS</sequence>
<dbReference type="NCBIfam" id="NF043067">
    <property type="entry name" value="AAC_6p_group_E"/>
    <property type="match status" value="1"/>
</dbReference>
<evidence type="ECO:0000256" key="3">
    <source>
        <dbReference type="ARBA" id="ARBA00017677"/>
    </source>
</evidence>
<dbReference type="InterPro" id="IPR000182">
    <property type="entry name" value="GNAT_dom"/>
</dbReference>
<protein>
    <recommendedName>
        <fullName evidence="3 9">Aminoglycoside N(6')-acetyltransferase type 1</fullName>
        <ecNumber evidence="2 9">2.3.1.82</ecNumber>
    </recommendedName>
    <alternativeName>
        <fullName evidence="7 9">Aminoglycoside resistance protein</fullName>
    </alternativeName>
</protein>
<name>A0ABU3PIB5_9BURK</name>